<gene>
    <name evidence="3" type="ORF">FA13DRAFT_562270</name>
</gene>
<evidence type="ECO:0000313" key="4">
    <source>
        <dbReference type="Proteomes" id="UP000298030"/>
    </source>
</evidence>
<sequence length="169" mass="18809">MHPQALRFIGSELKLFFLALLPSISRTASLFRHHRYLLISFPIATESGPLQAQESPSSPRAPPTVHPQSSHGGRRSTQIGSRATAGPTHLAQRVEPNTASQTRHLVPVHIEPHSPRPRRVLRSLVSCVVPPSRIHSLREYLSRHLGARMPRFHDLGTLGCRAGRRMGRV</sequence>
<dbReference type="Proteomes" id="UP000298030">
    <property type="component" value="Unassembled WGS sequence"/>
</dbReference>
<feature type="compositionally biased region" description="Polar residues" evidence="1">
    <location>
        <begin position="48"/>
        <end position="58"/>
    </location>
</feature>
<feature type="compositionally biased region" description="Polar residues" evidence="1">
    <location>
        <begin position="66"/>
        <end position="81"/>
    </location>
</feature>
<dbReference type="EMBL" id="QPFP01000239">
    <property type="protein sequence ID" value="TEB18620.1"/>
    <property type="molecule type" value="Genomic_DNA"/>
</dbReference>
<name>A0A4Y7SAS1_COPMI</name>
<feature type="signal peptide" evidence="2">
    <location>
        <begin position="1"/>
        <end position="27"/>
    </location>
</feature>
<dbReference type="AlphaFoldDB" id="A0A4Y7SAS1"/>
<feature type="region of interest" description="Disordered" evidence="1">
    <location>
        <begin position="48"/>
        <end position="105"/>
    </location>
</feature>
<evidence type="ECO:0000313" key="3">
    <source>
        <dbReference type="EMBL" id="TEB18620.1"/>
    </source>
</evidence>
<evidence type="ECO:0000256" key="1">
    <source>
        <dbReference type="SAM" id="MobiDB-lite"/>
    </source>
</evidence>
<accession>A0A4Y7SAS1</accession>
<organism evidence="3 4">
    <name type="scientific">Coprinellus micaceus</name>
    <name type="common">Glistening ink-cap mushroom</name>
    <name type="synonym">Coprinus micaceus</name>
    <dbReference type="NCBI Taxonomy" id="71717"/>
    <lineage>
        <taxon>Eukaryota</taxon>
        <taxon>Fungi</taxon>
        <taxon>Dikarya</taxon>
        <taxon>Basidiomycota</taxon>
        <taxon>Agaricomycotina</taxon>
        <taxon>Agaricomycetes</taxon>
        <taxon>Agaricomycetidae</taxon>
        <taxon>Agaricales</taxon>
        <taxon>Agaricineae</taxon>
        <taxon>Psathyrellaceae</taxon>
        <taxon>Coprinellus</taxon>
    </lineage>
</organism>
<feature type="chain" id="PRO_5021227779" evidence="2">
    <location>
        <begin position="28"/>
        <end position="169"/>
    </location>
</feature>
<evidence type="ECO:0000256" key="2">
    <source>
        <dbReference type="SAM" id="SignalP"/>
    </source>
</evidence>
<keyword evidence="2" id="KW-0732">Signal</keyword>
<reference evidence="3 4" key="1">
    <citation type="journal article" date="2019" name="Nat. Ecol. Evol.">
        <title>Megaphylogeny resolves global patterns of mushroom evolution.</title>
        <authorList>
            <person name="Varga T."/>
            <person name="Krizsan K."/>
            <person name="Foldi C."/>
            <person name="Dima B."/>
            <person name="Sanchez-Garcia M."/>
            <person name="Sanchez-Ramirez S."/>
            <person name="Szollosi G.J."/>
            <person name="Szarkandi J.G."/>
            <person name="Papp V."/>
            <person name="Albert L."/>
            <person name="Andreopoulos W."/>
            <person name="Angelini C."/>
            <person name="Antonin V."/>
            <person name="Barry K.W."/>
            <person name="Bougher N.L."/>
            <person name="Buchanan P."/>
            <person name="Buyck B."/>
            <person name="Bense V."/>
            <person name="Catcheside P."/>
            <person name="Chovatia M."/>
            <person name="Cooper J."/>
            <person name="Damon W."/>
            <person name="Desjardin D."/>
            <person name="Finy P."/>
            <person name="Geml J."/>
            <person name="Haridas S."/>
            <person name="Hughes K."/>
            <person name="Justo A."/>
            <person name="Karasinski D."/>
            <person name="Kautmanova I."/>
            <person name="Kiss B."/>
            <person name="Kocsube S."/>
            <person name="Kotiranta H."/>
            <person name="LaButti K.M."/>
            <person name="Lechner B.E."/>
            <person name="Liimatainen K."/>
            <person name="Lipzen A."/>
            <person name="Lukacs Z."/>
            <person name="Mihaltcheva S."/>
            <person name="Morgado L.N."/>
            <person name="Niskanen T."/>
            <person name="Noordeloos M.E."/>
            <person name="Ohm R.A."/>
            <person name="Ortiz-Santana B."/>
            <person name="Ovrebo C."/>
            <person name="Racz N."/>
            <person name="Riley R."/>
            <person name="Savchenko A."/>
            <person name="Shiryaev A."/>
            <person name="Soop K."/>
            <person name="Spirin V."/>
            <person name="Szebenyi C."/>
            <person name="Tomsovsky M."/>
            <person name="Tulloss R.E."/>
            <person name="Uehling J."/>
            <person name="Grigoriev I.V."/>
            <person name="Vagvolgyi C."/>
            <person name="Papp T."/>
            <person name="Martin F.M."/>
            <person name="Miettinen O."/>
            <person name="Hibbett D.S."/>
            <person name="Nagy L.G."/>
        </authorList>
    </citation>
    <scope>NUCLEOTIDE SEQUENCE [LARGE SCALE GENOMIC DNA]</scope>
    <source>
        <strain evidence="3 4">FP101781</strain>
    </source>
</reference>
<proteinExistence type="predicted"/>
<comment type="caution">
    <text evidence="3">The sequence shown here is derived from an EMBL/GenBank/DDBJ whole genome shotgun (WGS) entry which is preliminary data.</text>
</comment>
<keyword evidence="4" id="KW-1185">Reference proteome</keyword>
<protein>
    <submittedName>
        <fullName evidence="3">Uncharacterized protein</fullName>
    </submittedName>
</protein>